<comment type="caution">
    <text evidence="2">The sequence shown here is derived from an EMBL/GenBank/DDBJ whole genome shotgun (WGS) entry which is preliminary data.</text>
</comment>
<dbReference type="NCBIfam" id="TIGR01891">
    <property type="entry name" value="amidohydrolases"/>
    <property type="match status" value="1"/>
</dbReference>
<organism evidence="2 3">
    <name type="scientific">Candidatus Lachnoclostridium stercorigallinarum</name>
    <dbReference type="NCBI Taxonomy" id="2838634"/>
    <lineage>
        <taxon>Bacteria</taxon>
        <taxon>Bacillati</taxon>
        <taxon>Bacillota</taxon>
        <taxon>Clostridia</taxon>
        <taxon>Lachnospirales</taxon>
        <taxon>Lachnospiraceae</taxon>
    </lineage>
</organism>
<dbReference type="AlphaFoldDB" id="A0A9D2K5L7"/>
<accession>A0A9D2K5L7</accession>
<dbReference type="PANTHER" id="PTHR30575">
    <property type="entry name" value="PEPTIDASE M20"/>
    <property type="match status" value="1"/>
</dbReference>
<dbReference type="Gene3D" id="3.30.70.360">
    <property type="match status" value="1"/>
</dbReference>
<protein>
    <submittedName>
        <fullName evidence="2">Amidohydrolase</fullName>
    </submittedName>
</protein>
<gene>
    <name evidence="2" type="ORF">IAA17_03345</name>
</gene>
<sequence length="476" mass="51022">MDSRTRIHEIAEEKAGIIADMNQSVWSYAEYGYKEFKSAAKLTQVLEDEGFQVERGIAGIETAFVGTYGSGKPVIGILGEYDALPNLSQKAGVAERCPIEGQNYGHGCGHSALGAGAVGAALIVKQFLQESGLPGTVKIFGCPAEETGFGKGFMVREHCFDDLDMCFSWHPMDGNACFPRSVAYYKVRFDFTGRTSHAGGAPELGRSALDACELMNVGVNYLREHIISTARVHYAYLDCGGEAPNIVQGHASLLYFVRAPRLALCDEILSRIKKIAQGAALMTETDVKITVLGGLSDNIPNPTACTLLSDAFIAEGGPDFGEEEFAIARKFLDAMSEEDRAKALAAGAKINGITEEEFAKRPLNTTVIPYSEKFREMLSTGSTDVGDVSYITPTAQFTATVGVPGTGAHTWQFAAQVGTSIGDKASVAIARAIAYASTMVYENPSLTEQAKKELLDETHGKYISPIPDGMKPGEGM</sequence>
<dbReference type="FunFam" id="3.30.70.360:FF:000004">
    <property type="entry name" value="Peptidase M20 domain-containing protein 2"/>
    <property type="match status" value="1"/>
</dbReference>
<reference evidence="2" key="2">
    <citation type="submission" date="2021-04" db="EMBL/GenBank/DDBJ databases">
        <authorList>
            <person name="Gilroy R."/>
        </authorList>
    </citation>
    <scope>NUCLEOTIDE SEQUENCE</scope>
    <source>
        <strain evidence="2">ChiBcec1-1093</strain>
    </source>
</reference>
<dbReference type="GO" id="GO:0005737">
    <property type="term" value="C:cytoplasm"/>
    <property type="evidence" value="ECO:0007669"/>
    <property type="project" value="TreeGrafter"/>
</dbReference>
<evidence type="ECO:0000313" key="3">
    <source>
        <dbReference type="Proteomes" id="UP000824101"/>
    </source>
</evidence>
<evidence type="ECO:0000313" key="2">
    <source>
        <dbReference type="EMBL" id="HIZ78802.1"/>
    </source>
</evidence>
<dbReference type="InterPro" id="IPR002933">
    <property type="entry name" value="Peptidase_M20"/>
</dbReference>
<dbReference type="GO" id="GO:0046657">
    <property type="term" value="P:folic acid catabolic process"/>
    <property type="evidence" value="ECO:0007669"/>
    <property type="project" value="TreeGrafter"/>
</dbReference>
<dbReference type="InterPro" id="IPR017145">
    <property type="entry name" value="Aminobenzoyl-glu_utiliz_pB"/>
</dbReference>
<name>A0A9D2K5L7_9FIRM</name>
<dbReference type="InterPro" id="IPR017439">
    <property type="entry name" value="Amidohydrolase"/>
</dbReference>
<dbReference type="Pfam" id="PF01546">
    <property type="entry name" value="Peptidase_M20"/>
    <property type="match status" value="1"/>
</dbReference>
<dbReference type="Proteomes" id="UP000824101">
    <property type="component" value="Unassembled WGS sequence"/>
</dbReference>
<reference evidence="2" key="1">
    <citation type="journal article" date="2021" name="PeerJ">
        <title>Extensive microbial diversity within the chicken gut microbiome revealed by metagenomics and culture.</title>
        <authorList>
            <person name="Gilroy R."/>
            <person name="Ravi A."/>
            <person name="Getino M."/>
            <person name="Pursley I."/>
            <person name="Horton D.L."/>
            <person name="Alikhan N.F."/>
            <person name="Baker D."/>
            <person name="Gharbi K."/>
            <person name="Hall N."/>
            <person name="Watson M."/>
            <person name="Adriaenssens E.M."/>
            <person name="Foster-Nyarko E."/>
            <person name="Jarju S."/>
            <person name="Secka A."/>
            <person name="Antonio M."/>
            <person name="Oren A."/>
            <person name="Chaudhuri R.R."/>
            <person name="La Ragione R."/>
            <person name="Hildebrand F."/>
            <person name="Pallen M.J."/>
        </authorList>
    </citation>
    <scope>NUCLEOTIDE SEQUENCE</scope>
    <source>
        <strain evidence="2">ChiBcec1-1093</strain>
    </source>
</reference>
<dbReference type="GO" id="GO:0016805">
    <property type="term" value="F:dipeptidase activity"/>
    <property type="evidence" value="ECO:0007669"/>
    <property type="project" value="TreeGrafter"/>
</dbReference>
<dbReference type="PIRSF" id="PIRSF037227">
    <property type="entry name" value="Aminobenzoyl-glu_utiliz_pB"/>
    <property type="match status" value="1"/>
</dbReference>
<dbReference type="InterPro" id="IPR052030">
    <property type="entry name" value="Peptidase_M20/M20A_hydrolases"/>
</dbReference>
<evidence type="ECO:0000259" key="1">
    <source>
        <dbReference type="Pfam" id="PF07687"/>
    </source>
</evidence>
<dbReference type="Gene3D" id="3.40.630.10">
    <property type="entry name" value="Zn peptidases"/>
    <property type="match status" value="2"/>
</dbReference>
<feature type="domain" description="Peptidase M20 dimerisation" evidence="1">
    <location>
        <begin position="187"/>
        <end position="277"/>
    </location>
</feature>
<dbReference type="GO" id="GO:0071713">
    <property type="term" value="F:para-aminobenzoyl-glutamate hydrolase activity"/>
    <property type="evidence" value="ECO:0007669"/>
    <property type="project" value="TreeGrafter"/>
</dbReference>
<dbReference type="InterPro" id="IPR036264">
    <property type="entry name" value="Bact_exopeptidase_dim_dom"/>
</dbReference>
<dbReference type="EMBL" id="DXBC01000047">
    <property type="protein sequence ID" value="HIZ78802.1"/>
    <property type="molecule type" value="Genomic_DNA"/>
</dbReference>
<dbReference type="SUPFAM" id="SSF55031">
    <property type="entry name" value="Bacterial exopeptidase dimerisation domain"/>
    <property type="match status" value="1"/>
</dbReference>
<proteinExistence type="predicted"/>
<dbReference type="PANTHER" id="PTHR30575:SF0">
    <property type="entry name" value="XAA-ARG DIPEPTIDASE"/>
    <property type="match status" value="1"/>
</dbReference>
<dbReference type="InterPro" id="IPR011650">
    <property type="entry name" value="Peptidase_M20_dimer"/>
</dbReference>
<dbReference type="Pfam" id="PF07687">
    <property type="entry name" value="M20_dimer"/>
    <property type="match status" value="1"/>
</dbReference>
<dbReference type="SUPFAM" id="SSF53187">
    <property type="entry name" value="Zn-dependent exopeptidases"/>
    <property type="match status" value="1"/>
</dbReference>